<gene>
    <name evidence="2" type="ORF">FL583_11630</name>
</gene>
<dbReference type="Proteomes" id="UP000317982">
    <property type="component" value="Unassembled WGS sequence"/>
</dbReference>
<dbReference type="InParanoid" id="A0A545AX48"/>
<dbReference type="InterPro" id="IPR041657">
    <property type="entry name" value="HTH_17"/>
</dbReference>
<dbReference type="InterPro" id="IPR009061">
    <property type="entry name" value="DNA-bd_dom_put_sf"/>
</dbReference>
<protein>
    <submittedName>
        <fullName evidence="2">Helix-turn-helix domain-containing protein</fullName>
    </submittedName>
</protein>
<name>A0A545AX48_9ACTN</name>
<evidence type="ECO:0000313" key="3">
    <source>
        <dbReference type="Proteomes" id="UP000317982"/>
    </source>
</evidence>
<evidence type="ECO:0000313" key="2">
    <source>
        <dbReference type="EMBL" id="TQS45175.1"/>
    </source>
</evidence>
<dbReference type="OrthoDB" id="194758at2"/>
<dbReference type="SUPFAM" id="SSF46955">
    <property type="entry name" value="Putative DNA-binding domain"/>
    <property type="match status" value="1"/>
</dbReference>
<dbReference type="EMBL" id="VIRS01000006">
    <property type="protein sequence ID" value="TQS45175.1"/>
    <property type="molecule type" value="Genomic_DNA"/>
</dbReference>
<organism evidence="2 3">
    <name type="scientific">Cryptosporangium phraense</name>
    <dbReference type="NCBI Taxonomy" id="2593070"/>
    <lineage>
        <taxon>Bacteria</taxon>
        <taxon>Bacillati</taxon>
        <taxon>Actinomycetota</taxon>
        <taxon>Actinomycetes</taxon>
        <taxon>Cryptosporangiales</taxon>
        <taxon>Cryptosporangiaceae</taxon>
        <taxon>Cryptosporangium</taxon>
    </lineage>
</organism>
<evidence type="ECO:0000259" key="1">
    <source>
        <dbReference type="Pfam" id="PF12728"/>
    </source>
</evidence>
<dbReference type="AlphaFoldDB" id="A0A545AX48"/>
<feature type="domain" description="Helix-turn-helix" evidence="1">
    <location>
        <begin position="1"/>
        <end position="51"/>
    </location>
</feature>
<keyword evidence="3" id="KW-1185">Reference proteome</keyword>
<comment type="caution">
    <text evidence="2">The sequence shown here is derived from an EMBL/GenBank/DDBJ whole genome shotgun (WGS) entry which is preliminary data.</text>
</comment>
<sequence>MTLPQVLTELAVPRSTFYRWRQLGDAPPAIRLPNGQLRFRRADLDAWINAHTDLVPETHT</sequence>
<proteinExistence type="predicted"/>
<accession>A0A545AX48</accession>
<reference evidence="2 3" key="1">
    <citation type="submission" date="2019-07" db="EMBL/GenBank/DDBJ databases">
        <title>Cryptosporangium phraense sp. nov., isolated from plant litter.</title>
        <authorList>
            <person name="Suriyachadkun C."/>
        </authorList>
    </citation>
    <scope>NUCLEOTIDE SEQUENCE [LARGE SCALE GENOMIC DNA]</scope>
    <source>
        <strain evidence="2 3">A-T 5661</strain>
    </source>
</reference>
<dbReference type="Pfam" id="PF12728">
    <property type="entry name" value="HTH_17"/>
    <property type="match status" value="1"/>
</dbReference>